<dbReference type="InterPro" id="IPR002182">
    <property type="entry name" value="NB-ARC"/>
</dbReference>
<keyword evidence="5" id="KW-0611">Plant defense</keyword>
<keyword evidence="3" id="KW-0677">Repeat</keyword>
<evidence type="ECO:0000259" key="7">
    <source>
        <dbReference type="Pfam" id="PF00931"/>
    </source>
</evidence>
<keyword evidence="4" id="KW-0547">Nucleotide-binding</keyword>
<dbReference type="Gene3D" id="1.10.8.430">
    <property type="entry name" value="Helical domain of apoptotic protease-activating factors"/>
    <property type="match status" value="1"/>
</dbReference>
<dbReference type="Gene3D" id="3.40.50.300">
    <property type="entry name" value="P-loop containing nucleotide triphosphate hydrolases"/>
    <property type="match status" value="1"/>
</dbReference>
<dbReference type="SUPFAM" id="SSF52058">
    <property type="entry name" value="L domain-like"/>
    <property type="match status" value="1"/>
</dbReference>
<dbReference type="InterPro" id="IPR056789">
    <property type="entry name" value="LRR_R13L1-DRL21"/>
</dbReference>
<comment type="caution">
    <text evidence="11">The sequence shown here is derived from an EMBL/GenBank/DDBJ whole genome shotgun (WGS) entry which is preliminary data.</text>
</comment>
<organism evidence="11 12">
    <name type="scientific">Perilla frutescens var. hirtella</name>
    <name type="common">Perilla citriodora</name>
    <name type="synonym">Perilla setoyensis</name>
    <dbReference type="NCBI Taxonomy" id="608512"/>
    <lineage>
        <taxon>Eukaryota</taxon>
        <taxon>Viridiplantae</taxon>
        <taxon>Streptophyta</taxon>
        <taxon>Embryophyta</taxon>
        <taxon>Tracheophyta</taxon>
        <taxon>Spermatophyta</taxon>
        <taxon>Magnoliopsida</taxon>
        <taxon>eudicotyledons</taxon>
        <taxon>Gunneridae</taxon>
        <taxon>Pentapetalae</taxon>
        <taxon>asterids</taxon>
        <taxon>lamiids</taxon>
        <taxon>Lamiales</taxon>
        <taxon>Lamiaceae</taxon>
        <taxon>Nepetoideae</taxon>
        <taxon>Elsholtzieae</taxon>
        <taxon>Perilla</taxon>
    </lineage>
</organism>
<dbReference type="InterPro" id="IPR027417">
    <property type="entry name" value="P-loop_NTPase"/>
</dbReference>
<dbReference type="Pfam" id="PF00931">
    <property type="entry name" value="NB-ARC"/>
    <property type="match status" value="1"/>
</dbReference>
<feature type="domain" description="Disease resistance N-terminal" evidence="8">
    <location>
        <begin position="12"/>
        <end position="95"/>
    </location>
</feature>
<evidence type="ECO:0008006" key="13">
    <source>
        <dbReference type="Google" id="ProtNLM"/>
    </source>
</evidence>
<dbReference type="SUPFAM" id="SSF52540">
    <property type="entry name" value="P-loop containing nucleoside triphosphate hydrolases"/>
    <property type="match status" value="1"/>
</dbReference>
<evidence type="ECO:0000256" key="6">
    <source>
        <dbReference type="ARBA" id="ARBA00022840"/>
    </source>
</evidence>
<keyword evidence="12" id="KW-1185">Reference proteome</keyword>
<dbReference type="Pfam" id="PF23559">
    <property type="entry name" value="WHD_DRP"/>
    <property type="match status" value="1"/>
</dbReference>
<dbReference type="Pfam" id="PF18052">
    <property type="entry name" value="Rx_N"/>
    <property type="match status" value="1"/>
</dbReference>
<reference evidence="11 12" key="1">
    <citation type="journal article" date="2021" name="Nat. Commun.">
        <title>Incipient diploidization of the medicinal plant Perilla within 10,000 years.</title>
        <authorList>
            <person name="Zhang Y."/>
            <person name="Shen Q."/>
            <person name="Leng L."/>
            <person name="Zhang D."/>
            <person name="Chen S."/>
            <person name="Shi Y."/>
            <person name="Ning Z."/>
            <person name="Chen S."/>
        </authorList>
    </citation>
    <scope>NUCLEOTIDE SEQUENCE [LARGE SCALE GENOMIC DNA]</scope>
    <source>
        <strain evidence="12">cv. PC099</strain>
    </source>
</reference>
<dbReference type="PANTHER" id="PTHR36766">
    <property type="entry name" value="PLANT BROAD-SPECTRUM MILDEW RESISTANCE PROTEIN RPW8"/>
    <property type="match status" value="1"/>
</dbReference>
<evidence type="ECO:0000259" key="10">
    <source>
        <dbReference type="Pfam" id="PF25019"/>
    </source>
</evidence>
<evidence type="ECO:0000313" key="12">
    <source>
        <dbReference type="Proteomes" id="UP001190926"/>
    </source>
</evidence>
<dbReference type="Gene3D" id="1.20.5.4130">
    <property type="match status" value="1"/>
</dbReference>
<feature type="domain" description="NB-ARC" evidence="7">
    <location>
        <begin position="202"/>
        <end position="360"/>
    </location>
</feature>
<dbReference type="AlphaFoldDB" id="A0AAD4J8C0"/>
<dbReference type="FunFam" id="3.40.50.300:FF:001091">
    <property type="entry name" value="Probable disease resistance protein At1g61300"/>
    <property type="match status" value="1"/>
</dbReference>
<dbReference type="InterPro" id="IPR038005">
    <property type="entry name" value="RX-like_CC"/>
</dbReference>
<accession>A0AAD4J8C0</accession>
<dbReference type="InterPro" id="IPR041118">
    <property type="entry name" value="Rx_N"/>
</dbReference>
<evidence type="ECO:0000256" key="1">
    <source>
        <dbReference type="ARBA" id="ARBA00008894"/>
    </source>
</evidence>
<dbReference type="EMBL" id="SDAM02000124">
    <property type="protein sequence ID" value="KAH6828423.1"/>
    <property type="molecule type" value="Genomic_DNA"/>
</dbReference>
<dbReference type="Gene3D" id="1.10.10.10">
    <property type="entry name" value="Winged helix-like DNA-binding domain superfamily/Winged helix DNA-binding domain"/>
    <property type="match status" value="1"/>
</dbReference>
<evidence type="ECO:0000313" key="11">
    <source>
        <dbReference type="EMBL" id="KAH6828423.1"/>
    </source>
</evidence>
<dbReference type="GO" id="GO:0043531">
    <property type="term" value="F:ADP binding"/>
    <property type="evidence" value="ECO:0007669"/>
    <property type="project" value="InterPro"/>
</dbReference>
<dbReference type="Pfam" id="PF25019">
    <property type="entry name" value="LRR_R13L1-DRL21"/>
    <property type="match status" value="1"/>
</dbReference>
<dbReference type="InterPro" id="IPR032675">
    <property type="entry name" value="LRR_dom_sf"/>
</dbReference>
<evidence type="ECO:0000259" key="8">
    <source>
        <dbReference type="Pfam" id="PF18052"/>
    </source>
</evidence>
<dbReference type="FunFam" id="1.10.10.10:FF:000322">
    <property type="entry name" value="Probable disease resistance protein At1g63360"/>
    <property type="match status" value="1"/>
</dbReference>
<evidence type="ECO:0000256" key="5">
    <source>
        <dbReference type="ARBA" id="ARBA00022821"/>
    </source>
</evidence>
<keyword evidence="2" id="KW-0433">Leucine-rich repeat</keyword>
<comment type="similarity">
    <text evidence="1">Belongs to the disease resistance NB-LRR family.</text>
</comment>
<dbReference type="Gene3D" id="3.80.10.10">
    <property type="entry name" value="Ribonuclease Inhibitor"/>
    <property type="match status" value="1"/>
</dbReference>
<dbReference type="InterPro" id="IPR036388">
    <property type="entry name" value="WH-like_DNA-bd_sf"/>
</dbReference>
<dbReference type="PRINTS" id="PR00364">
    <property type="entry name" value="DISEASERSIST"/>
</dbReference>
<gene>
    <name evidence="11" type="ORF">C2S53_013824</name>
</gene>
<proteinExistence type="inferred from homology"/>
<dbReference type="InterPro" id="IPR042197">
    <property type="entry name" value="Apaf_helical"/>
</dbReference>
<evidence type="ECO:0000256" key="3">
    <source>
        <dbReference type="ARBA" id="ARBA00022737"/>
    </source>
</evidence>
<feature type="domain" description="R13L1/DRL21-like LRR repeat region" evidence="10">
    <location>
        <begin position="721"/>
        <end position="854"/>
    </location>
</feature>
<dbReference type="GO" id="GO:0051607">
    <property type="term" value="P:defense response to virus"/>
    <property type="evidence" value="ECO:0007669"/>
    <property type="project" value="UniProtKB-ARBA"/>
</dbReference>
<feature type="domain" description="Disease resistance protein winged helix" evidence="9">
    <location>
        <begin position="441"/>
        <end position="512"/>
    </location>
</feature>
<dbReference type="PANTHER" id="PTHR36766:SF45">
    <property type="entry name" value="NB-ARC DOMAIN-CONTAINING PROTEIN"/>
    <property type="match status" value="1"/>
</dbReference>
<evidence type="ECO:0000256" key="4">
    <source>
        <dbReference type="ARBA" id="ARBA00022741"/>
    </source>
</evidence>
<dbReference type="GO" id="GO:0005524">
    <property type="term" value="F:ATP binding"/>
    <property type="evidence" value="ECO:0007669"/>
    <property type="project" value="UniProtKB-KW"/>
</dbReference>
<evidence type="ECO:0000256" key="2">
    <source>
        <dbReference type="ARBA" id="ARBA00022614"/>
    </source>
</evidence>
<dbReference type="InterPro" id="IPR058922">
    <property type="entry name" value="WHD_DRP"/>
</dbReference>
<keyword evidence="6" id="KW-0067">ATP-binding</keyword>
<protein>
    <recommendedName>
        <fullName evidence="13">Disease resistance protein RGA3</fullName>
    </recommendedName>
</protein>
<evidence type="ECO:0000259" key="9">
    <source>
        <dbReference type="Pfam" id="PF23559"/>
    </source>
</evidence>
<sequence length="969" mass="110426">MADAIILSVAEQLINIAKEHIESEIQLVRGVEKELLNLSDKLKGIRNVLDDAERRRYKDKGVNDWVLRLEQTSYEMEDVLEEWSYAILQHKMEHDASDQVTANDKVLISCLLPSCLCFKNHVSRRDIAMKIQNLKAQLDEILKEKNHYGFVMSQLASDPSSELASWRVQSTSQFDSSEVQGRNRDTDIVVSKVMANYGSNRENSSIRILSIVGAGGLGKTTLAQLVFNDSRVKDFFDLKIWVCVSNPFDVVKIAQGIIDSIGKGRIRKSNQLEATLTRLIELISGKRFLLVLDDVWTEEHEKWEPLKNALKCGGARSTILVTTRNEKVAKMMGTMNYDIYGLGLLSKEECWLLLDYIALSRKEFEDVGRKIALKCNGLPLAAKTMGSLLRFKDTIDEWENVLNSEVWELKEVKEKLFPHLLLSYNELSPMHKRCFSYCAFFPKDEKILMEEVIRRWMALGYLDSGAGDSLELTGRDCFKNLAMRSLFQDLEEDGQIEPLSSFKIHDIVHEFAQFLRNIDSRNMEASKMKKTTCQVCSHFIVSRVKTYRSLILDKRSLPSICDCISSLRVLGLWYRIPRGIEKLIHLKWLSIDHCTFPIEEDLKTICKLYYLQTLSLRSCIQLQEIPREIENLIHLRHLDLSNNQELKKLADSICGLLELRTLVIEGCINLCCLPQGIHRLINLKHLHNMYSVIELPQTLANLTGLRRLSEFNGGSGGSKMGWLKNLNLLTGSLDLKIVLDEDDREELVEDAREAEFKVKKHIQSLRVEFLYESTSTSSSSSSMIQMAEGVLEALEPHPNLKHLSIFFYDGTKLPDWISSPLNQLRSIALTSFRNTSSLPPLGKLPFLEEINVDHIDRLEVVGPQLLGIGDECGINVAAFPNLKKMMIKGCENWKEWEDISAAHEDLIIMPCLTELAIRFCSELTALPHRLLRKAPSLEVVDIAGSELLEQRYGDVHASASPWKTIFQHD</sequence>
<name>A0AAD4J8C0_PERFH</name>
<dbReference type="CDD" id="cd14798">
    <property type="entry name" value="RX-CC_like"/>
    <property type="match status" value="1"/>
</dbReference>
<dbReference type="Proteomes" id="UP001190926">
    <property type="component" value="Unassembled WGS sequence"/>
</dbReference>